<reference evidence="4" key="1">
    <citation type="submission" date="2017-07" db="EMBL/GenBank/DDBJ databases">
        <title>Taro Niue Genome Assembly and Annotation.</title>
        <authorList>
            <person name="Atibalentja N."/>
            <person name="Keating K."/>
            <person name="Fields C.J."/>
        </authorList>
    </citation>
    <scope>NUCLEOTIDE SEQUENCE</scope>
    <source>
        <strain evidence="4">Niue_2</strain>
        <tissue evidence="4">Leaf</tissue>
    </source>
</reference>
<sequence>MVAKVLFLIFIFSFLFVLTVLAVGERGRCCGSNWRALLWRRTLGEGAGAGDRLMLPRQRHQIWKRLKTDTAALQYVRVELMRAWGRGRPHLKLRKFKAYAWEEWGGEDLGEPVVYFSSDEIAATLKPLQFAIVAKTPYGRPPFQEIKHLLQQRLSLGHDFIIAAIDNRHLLLRCTSEDDYLRLLLREQLLVKGFLFKFLKWTIDFEWNIGRVLQVALRTSQITNAAAAYACHAASSRHRSQKSSSKVATVGVAPSEDVLDPPTRHRWMSKNNSIRDDPSGMQGTGSHWPGKEQSLVAEGWSGEALMGMEDMVVPSPGVAAAAAGGATEALPCVRATLLPPQGNPELIG</sequence>
<dbReference type="EMBL" id="NMUH01002509">
    <property type="protein sequence ID" value="MQM00407.1"/>
    <property type="molecule type" value="Genomic_DNA"/>
</dbReference>
<gene>
    <name evidence="4" type="ORF">Taro_033144</name>
</gene>
<protein>
    <recommendedName>
        <fullName evidence="3">DUF4283 domain-containing protein</fullName>
    </recommendedName>
</protein>
<comment type="caution">
    <text evidence="4">The sequence shown here is derived from an EMBL/GenBank/DDBJ whole genome shotgun (WGS) entry which is preliminary data.</text>
</comment>
<evidence type="ECO:0000259" key="3">
    <source>
        <dbReference type="Pfam" id="PF14111"/>
    </source>
</evidence>
<feature type="chain" id="PRO_5032971681" description="DUF4283 domain-containing protein" evidence="2">
    <location>
        <begin position="23"/>
        <end position="348"/>
    </location>
</feature>
<name>A0A843VZA6_COLES</name>
<feature type="region of interest" description="Disordered" evidence="1">
    <location>
        <begin position="259"/>
        <end position="291"/>
    </location>
</feature>
<proteinExistence type="predicted"/>
<feature type="signal peptide" evidence="2">
    <location>
        <begin position="1"/>
        <end position="22"/>
    </location>
</feature>
<evidence type="ECO:0000313" key="5">
    <source>
        <dbReference type="Proteomes" id="UP000652761"/>
    </source>
</evidence>
<accession>A0A843VZA6</accession>
<dbReference type="OrthoDB" id="1302764at2759"/>
<dbReference type="Proteomes" id="UP000652761">
    <property type="component" value="Unassembled WGS sequence"/>
</dbReference>
<feature type="domain" description="DUF4283" evidence="3">
    <location>
        <begin position="128"/>
        <end position="205"/>
    </location>
</feature>
<dbReference type="Pfam" id="PF14111">
    <property type="entry name" value="DUF4283"/>
    <property type="match status" value="1"/>
</dbReference>
<evidence type="ECO:0000256" key="1">
    <source>
        <dbReference type="SAM" id="MobiDB-lite"/>
    </source>
</evidence>
<dbReference type="InterPro" id="IPR025558">
    <property type="entry name" value="DUF4283"/>
</dbReference>
<evidence type="ECO:0000256" key="2">
    <source>
        <dbReference type="SAM" id="SignalP"/>
    </source>
</evidence>
<keyword evidence="2" id="KW-0732">Signal</keyword>
<keyword evidence="5" id="KW-1185">Reference proteome</keyword>
<dbReference type="AlphaFoldDB" id="A0A843VZA6"/>
<evidence type="ECO:0000313" key="4">
    <source>
        <dbReference type="EMBL" id="MQM00407.1"/>
    </source>
</evidence>
<organism evidence="4 5">
    <name type="scientific">Colocasia esculenta</name>
    <name type="common">Wild taro</name>
    <name type="synonym">Arum esculentum</name>
    <dbReference type="NCBI Taxonomy" id="4460"/>
    <lineage>
        <taxon>Eukaryota</taxon>
        <taxon>Viridiplantae</taxon>
        <taxon>Streptophyta</taxon>
        <taxon>Embryophyta</taxon>
        <taxon>Tracheophyta</taxon>
        <taxon>Spermatophyta</taxon>
        <taxon>Magnoliopsida</taxon>
        <taxon>Liliopsida</taxon>
        <taxon>Araceae</taxon>
        <taxon>Aroideae</taxon>
        <taxon>Colocasieae</taxon>
        <taxon>Colocasia</taxon>
    </lineage>
</organism>